<gene>
    <name evidence="1" type="ORF">M9H77_29922</name>
</gene>
<proteinExistence type="predicted"/>
<evidence type="ECO:0000313" key="1">
    <source>
        <dbReference type="EMBL" id="KAI5652735.1"/>
    </source>
</evidence>
<dbReference type="EMBL" id="CM044707">
    <property type="protein sequence ID" value="KAI5652735.1"/>
    <property type="molecule type" value="Genomic_DNA"/>
</dbReference>
<keyword evidence="2" id="KW-1185">Reference proteome</keyword>
<reference evidence="2" key="1">
    <citation type="journal article" date="2023" name="Nat. Plants">
        <title>Single-cell RNA sequencing provides a high-resolution roadmap for understanding the multicellular compartmentation of specialized metabolism.</title>
        <authorList>
            <person name="Sun S."/>
            <person name="Shen X."/>
            <person name="Li Y."/>
            <person name="Li Y."/>
            <person name="Wang S."/>
            <person name="Li R."/>
            <person name="Zhang H."/>
            <person name="Shen G."/>
            <person name="Guo B."/>
            <person name="Wei J."/>
            <person name="Xu J."/>
            <person name="St-Pierre B."/>
            <person name="Chen S."/>
            <person name="Sun C."/>
        </authorList>
    </citation>
    <scope>NUCLEOTIDE SEQUENCE [LARGE SCALE GENOMIC DNA]</scope>
</reference>
<evidence type="ECO:0000313" key="2">
    <source>
        <dbReference type="Proteomes" id="UP001060085"/>
    </source>
</evidence>
<sequence>MKNEEDKVEFIRLAALMEFLFLPPMKVSNRTSILRGRMWVTEMLEGYPLSIWENLCIRKGPFKDLCNIKVLRGLWEDKPQKRVDVAESLAIFLFAFCGSNNHPQIAEKFQHSTETICKHILKIFRILCELFSYYICPRDWKTIHPKIYNNPNRYLFFQGMVGAIDNTCLLGQSMVFLRSTIVGRIQSCKNIMAAVDHDNSSLPWCPYHGIGSVVSVDFVVPLNYLIKGTLHCKYTFGILKKHYPYHMSAMPPYRIP</sequence>
<comment type="caution">
    <text evidence="1">The sequence shown here is derived from an EMBL/GenBank/DDBJ whole genome shotgun (WGS) entry which is preliminary data.</text>
</comment>
<protein>
    <submittedName>
        <fullName evidence="1">Uncharacterized protein</fullName>
    </submittedName>
</protein>
<name>A0ACB9ZVT0_CATRO</name>
<dbReference type="Proteomes" id="UP001060085">
    <property type="component" value="Linkage Group LG07"/>
</dbReference>
<organism evidence="1 2">
    <name type="scientific">Catharanthus roseus</name>
    <name type="common">Madagascar periwinkle</name>
    <name type="synonym">Vinca rosea</name>
    <dbReference type="NCBI Taxonomy" id="4058"/>
    <lineage>
        <taxon>Eukaryota</taxon>
        <taxon>Viridiplantae</taxon>
        <taxon>Streptophyta</taxon>
        <taxon>Embryophyta</taxon>
        <taxon>Tracheophyta</taxon>
        <taxon>Spermatophyta</taxon>
        <taxon>Magnoliopsida</taxon>
        <taxon>eudicotyledons</taxon>
        <taxon>Gunneridae</taxon>
        <taxon>Pentapetalae</taxon>
        <taxon>asterids</taxon>
        <taxon>lamiids</taxon>
        <taxon>Gentianales</taxon>
        <taxon>Apocynaceae</taxon>
        <taxon>Rauvolfioideae</taxon>
        <taxon>Vinceae</taxon>
        <taxon>Catharanthinae</taxon>
        <taxon>Catharanthus</taxon>
    </lineage>
</organism>
<accession>A0ACB9ZVT0</accession>